<feature type="transmembrane region" description="Helical" evidence="9">
    <location>
        <begin position="1279"/>
        <end position="1308"/>
    </location>
</feature>
<evidence type="ECO:0000256" key="3">
    <source>
        <dbReference type="ARBA" id="ARBA00022692"/>
    </source>
</evidence>
<dbReference type="GO" id="GO:0016020">
    <property type="term" value="C:membrane"/>
    <property type="evidence" value="ECO:0007669"/>
    <property type="project" value="UniProtKB-SubCell"/>
</dbReference>
<dbReference type="CDD" id="cd00146">
    <property type="entry name" value="PKD"/>
    <property type="match status" value="1"/>
</dbReference>
<dbReference type="PRINTS" id="PR01433">
    <property type="entry name" value="POLYCYSTIN2"/>
</dbReference>
<dbReference type="GO" id="GO:0005509">
    <property type="term" value="F:calcium ion binding"/>
    <property type="evidence" value="ECO:0007669"/>
    <property type="project" value="InterPro"/>
</dbReference>
<evidence type="ECO:0000313" key="13">
    <source>
        <dbReference type="Proteomes" id="UP000288216"/>
    </source>
</evidence>
<evidence type="ECO:0000256" key="8">
    <source>
        <dbReference type="SAM" id="MobiDB-lite"/>
    </source>
</evidence>
<feature type="domain" description="Polycystin cation channel PKD1/PKD2" evidence="10">
    <location>
        <begin position="1088"/>
        <end position="1310"/>
    </location>
</feature>
<evidence type="ECO:0000259" key="10">
    <source>
        <dbReference type="Pfam" id="PF08016"/>
    </source>
</evidence>
<feature type="transmembrane region" description="Helical" evidence="9">
    <location>
        <begin position="1181"/>
        <end position="1201"/>
    </location>
</feature>
<feature type="compositionally biased region" description="Polar residues" evidence="8">
    <location>
        <begin position="663"/>
        <end position="680"/>
    </location>
</feature>
<dbReference type="InterPro" id="IPR013122">
    <property type="entry name" value="PKD1_2_channel"/>
</dbReference>
<keyword evidence="4 9" id="KW-1133">Transmembrane helix</keyword>
<evidence type="ECO:0000313" key="12">
    <source>
        <dbReference type="EMBL" id="GCB66710.1"/>
    </source>
</evidence>
<feature type="transmembrane region" description="Helical" evidence="9">
    <location>
        <begin position="850"/>
        <end position="870"/>
    </location>
</feature>
<evidence type="ECO:0000256" key="5">
    <source>
        <dbReference type="ARBA" id="ARBA00023136"/>
    </source>
</evidence>
<feature type="transmembrane region" description="Helical" evidence="9">
    <location>
        <begin position="755"/>
        <end position="786"/>
    </location>
</feature>
<dbReference type="FunFam" id="1.10.287.70:FF:000086">
    <property type="entry name" value="Polycystic kidney disease 2"/>
    <property type="match status" value="1"/>
</dbReference>
<reference evidence="12 13" key="1">
    <citation type="journal article" date="2018" name="Nat. Ecol. Evol.">
        <title>Shark genomes provide insights into elasmobranch evolution and the origin of vertebrates.</title>
        <authorList>
            <person name="Hara Y"/>
            <person name="Yamaguchi K"/>
            <person name="Onimaru K"/>
            <person name="Kadota M"/>
            <person name="Koyanagi M"/>
            <person name="Keeley SD"/>
            <person name="Tatsumi K"/>
            <person name="Tanaka K"/>
            <person name="Motone F"/>
            <person name="Kageyama Y"/>
            <person name="Nozu R"/>
            <person name="Adachi N"/>
            <person name="Nishimura O"/>
            <person name="Nakagawa R"/>
            <person name="Tanegashima C"/>
            <person name="Kiyatake I"/>
            <person name="Matsumoto R"/>
            <person name="Murakumo K"/>
            <person name="Nishida K"/>
            <person name="Terakita A"/>
            <person name="Kuratani S"/>
            <person name="Sato K"/>
            <person name="Hyodo S Kuraku.S."/>
        </authorList>
    </citation>
    <scope>NUCLEOTIDE SEQUENCE [LARGE SCALE GENOMIC DNA]</scope>
</reference>
<name>A0A401P0S6_SCYTO</name>
<dbReference type="PANTHER" id="PTHR10877">
    <property type="entry name" value="POLYCYSTIN FAMILY MEMBER"/>
    <property type="match status" value="1"/>
</dbReference>
<comment type="subcellular location">
    <subcellularLocation>
        <location evidence="1">Membrane</location>
        <topology evidence="1">Multi-pass membrane protein</topology>
    </subcellularLocation>
</comment>
<keyword evidence="6" id="KW-0325">Glycoprotein</keyword>
<dbReference type="InterPro" id="IPR003915">
    <property type="entry name" value="PKD_2"/>
</dbReference>
<feature type="disulfide bond" evidence="7">
    <location>
        <begin position="943"/>
        <end position="956"/>
    </location>
</feature>
<keyword evidence="13" id="KW-1185">Reference proteome</keyword>
<dbReference type="Proteomes" id="UP000288216">
    <property type="component" value="Unassembled WGS sequence"/>
</dbReference>
<sequence>MHRIKACLLWQMFRGICQIGFNLTYTVSIGNTILKENTQLPGVIPIDPSSQTLIGPGQHNVTVHAANSTIETSQNLTIHLLLEISGLEAVIESPALQLGNNVSIIVSISQGSPITLQFDFIDAYNMLTYTVESANEKLPVYKFPMLKEGTFLVTVTASNTLSVVQLVVGHVTVTYDLGASAIAQDSQNTTTSAKRKRALPDNVKICTTRCPRPGTDATEILLRELPDSEELFRNKPKDYLEQMIEDILPKFTMIAMNSSSLNGVQKANTYLAFITSRTDALSVTSQERASNILLTLSDKLESFPVQRPNDIMWKLSAAQSGLYVVSNLLSASMSNKNLDVDKEKMENISEVLLTSIDKISFSLESQIHAEDPAYFFQTSTFNMVLNRYNPSNIKASRVETLEANPFSCTFTNSKDFQNISNKDFQLRMINFKENPFIWIEQSDINESMANISLSSNGIDLEIKNLSTNFEILLPRSNTSQLSPATYTAFMNPVIYMFPVTDTESAIVISIESKPVTSVQLYFSYGLFSTSILVLPNTVDVKDTVKLFSQIKDNSVVVSLLAAIFGVYIILVIWARMKDRQDLMKDIKRIARSLPAKVKDIIPTLEDDIKNADDMNKLLALVANIVQHCKIIEQAKSQEVAIPDNENDSPAACSPDEQNEDSDSMASNPDQPEENSSTSSSPDEERDQTVTHFFHYVNLLLKEVAYRKEKKNVYLKMLPSWLIYIAWLLVFITSGVSAFFTMLYSFDYGKEKSIQWLISMIISFIESVFVIQPIKVLLVAAFVALIVKKVERNENEESYNEDLLSTMHEDRGMTTPNFTNRTDAGIYNPPSLNNVEEMKALRLKEKKMYGFLKEIFAHVGFLVTLAIIAYGERSPHSFYLSKALNNSFTQKFNGSLTIDDIYIWTDEILLPNLYGVYEGFITDGNSKLLGSPRIRQVRVKPAPCPVPTRLVDSIKECRVPYSYSDEDMSVFGTKWNFTGNTEFPWLTSIWHYQNESQLNGYPIWGKLAVYRGGGFVAEIGTERKAAARMIKYLRDSSWVDMYTRAIFVEFTIYNANVNLFCVVTLMLEMKAIGVFLGNVEMEIIRLFHYVDQNYSSIIGAQIIFILIVIYYMVVQGKLLKQKRMKYFWDKWNLIDLAIILCSWSAFGLYIKRAVLGTRVINDYLQNRDRFINFYESAIIDAGLGYTIAFLVSLATVKLWKLLHLNPKMRVITSSLQRAWSNLLGLLVVLLVLLIAYSSLCYLVLGLNLSSYRTFSSSVITIIRLQMGTFNYDEVMRTTPYMGALIIGTCVIFIGFVLLNVLVSALLVSFSEERHHPLPREDKEIVDLLLMKLCNIIGIQRKMKKEQPSPEAGEMELLLEKEKL</sequence>
<keyword evidence="5 9" id="KW-0472">Membrane</keyword>
<dbReference type="InterPro" id="IPR046791">
    <property type="entry name" value="Polycystin_dom"/>
</dbReference>
<protein>
    <submittedName>
        <fullName evidence="12">Uncharacterized protein</fullName>
    </submittedName>
</protein>
<dbReference type="Pfam" id="PF08016">
    <property type="entry name" value="PKD_channel"/>
    <property type="match status" value="1"/>
</dbReference>
<comment type="caution">
    <text evidence="12">The sequence shown here is derived from an EMBL/GenBank/DDBJ whole genome shotgun (WGS) entry which is preliminary data.</text>
</comment>
<evidence type="ECO:0000256" key="1">
    <source>
        <dbReference type="ARBA" id="ARBA00004141"/>
    </source>
</evidence>
<evidence type="ECO:0000256" key="9">
    <source>
        <dbReference type="SAM" id="Phobius"/>
    </source>
</evidence>
<evidence type="ECO:0000256" key="6">
    <source>
        <dbReference type="ARBA" id="ARBA00023180"/>
    </source>
</evidence>
<gene>
    <name evidence="12" type="ORF">scyTo_0007925</name>
</gene>
<dbReference type="OrthoDB" id="10264154at2759"/>
<accession>A0A401P0S6</accession>
<dbReference type="SUPFAM" id="SSF49299">
    <property type="entry name" value="PKD domain"/>
    <property type="match status" value="1"/>
</dbReference>
<evidence type="ECO:0000259" key="11">
    <source>
        <dbReference type="Pfam" id="PF20519"/>
    </source>
</evidence>
<feature type="region of interest" description="Disordered" evidence="8">
    <location>
        <begin position="1343"/>
        <end position="1362"/>
    </location>
</feature>
<proteinExistence type="inferred from homology"/>
<dbReference type="PANTHER" id="PTHR10877:SF136">
    <property type="entry name" value="POLYCYSTIN-1-LIKE PROTEIN 3"/>
    <property type="match status" value="1"/>
</dbReference>
<dbReference type="STRING" id="75743.A0A401P0S6"/>
<dbReference type="EMBL" id="BFAA01002960">
    <property type="protein sequence ID" value="GCB66710.1"/>
    <property type="molecule type" value="Genomic_DNA"/>
</dbReference>
<feature type="transmembrane region" description="Helical" evidence="9">
    <location>
        <begin position="555"/>
        <end position="574"/>
    </location>
</feature>
<evidence type="ECO:0000256" key="2">
    <source>
        <dbReference type="ARBA" id="ARBA00007200"/>
    </source>
</evidence>
<feature type="transmembrane region" description="Helical" evidence="9">
    <location>
        <begin position="1132"/>
        <end position="1149"/>
    </location>
</feature>
<organism evidence="12 13">
    <name type="scientific">Scyliorhinus torazame</name>
    <name type="common">Cloudy catshark</name>
    <name type="synonym">Catulus torazame</name>
    <dbReference type="NCBI Taxonomy" id="75743"/>
    <lineage>
        <taxon>Eukaryota</taxon>
        <taxon>Metazoa</taxon>
        <taxon>Chordata</taxon>
        <taxon>Craniata</taxon>
        <taxon>Vertebrata</taxon>
        <taxon>Chondrichthyes</taxon>
        <taxon>Elasmobranchii</taxon>
        <taxon>Galeomorphii</taxon>
        <taxon>Galeoidea</taxon>
        <taxon>Carcharhiniformes</taxon>
        <taxon>Scyliorhinidae</taxon>
        <taxon>Scyliorhinus</taxon>
    </lineage>
</organism>
<feature type="region of interest" description="Disordered" evidence="8">
    <location>
        <begin position="639"/>
        <end position="684"/>
    </location>
</feature>
<dbReference type="InterPro" id="IPR051223">
    <property type="entry name" value="Polycystin"/>
</dbReference>
<keyword evidence="3 9" id="KW-0812">Transmembrane</keyword>
<feature type="transmembrane region" description="Helical" evidence="9">
    <location>
        <begin position="1221"/>
        <end position="1243"/>
    </location>
</feature>
<dbReference type="GO" id="GO:0050982">
    <property type="term" value="P:detection of mechanical stimulus"/>
    <property type="evidence" value="ECO:0007669"/>
    <property type="project" value="TreeGrafter"/>
</dbReference>
<dbReference type="Pfam" id="PF20519">
    <property type="entry name" value="Polycystin_dom"/>
    <property type="match status" value="1"/>
</dbReference>
<feature type="transmembrane region" description="Helical" evidence="9">
    <location>
        <begin position="1093"/>
        <end position="1112"/>
    </location>
</feature>
<comment type="similarity">
    <text evidence="2">Belongs to the polycystin family.</text>
</comment>
<feature type="domain" description="Polycystin" evidence="11">
    <location>
        <begin position="896"/>
        <end position="1085"/>
    </location>
</feature>
<dbReference type="Gene3D" id="1.10.287.70">
    <property type="match status" value="1"/>
</dbReference>
<dbReference type="GO" id="GO:0005262">
    <property type="term" value="F:calcium channel activity"/>
    <property type="evidence" value="ECO:0007669"/>
    <property type="project" value="TreeGrafter"/>
</dbReference>
<evidence type="ECO:0000256" key="4">
    <source>
        <dbReference type="ARBA" id="ARBA00022989"/>
    </source>
</evidence>
<dbReference type="InterPro" id="IPR035986">
    <property type="entry name" value="PKD_dom_sf"/>
</dbReference>
<evidence type="ECO:0000256" key="7">
    <source>
        <dbReference type="PIRSR" id="PIRSR603915-2"/>
    </source>
</evidence>
<feature type="transmembrane region" description="Helical" evidence="9">
    <location>
        <begin position="720"/>
        <end position="743"/>
    </location>
</feature>